<keyword evidence="13 19" id="KW-1133">Transmembrane helix</keyword>
<keyword evidence="7 18" id="KW-0812">Transmembrane</keyword>
<feature type="domain" description="Cytochrome oxidase subunit II copper A binding" evidence="20">
    <location>
        <begin position="91"/>
        <end position="217"/>
    </location>
</feature>
<dbReference type="InterPro" id="IPR036257">
    <property type="entry name" value="Cyt_c_oxidase_su2_TM_sf"/>
</dbReference>
<dbReference type="AlphaFoldDB" id="G3D5N0"/>
<dbReference type="InterPro" id="IPR045187">
    <property type="entry name" value="CcO_II"/>
</dbReference>
<dbReference type="PROSITE" id="PS00078">
    <property type="entry name" value="COX2"/>
    <property type="match status" value="1"/>
</dbReference>
<dbReference type="InterPro" id="IPR011759">
    <property type="entry name" value="Cyt_c_oxidase_su2_TM_dom"/>
</dbReference>
<protein>
    <recommendedName>
        <fullName evidence="4 18">Cytochrome c oxidase subunit 2</fullName>
    </recommendedName>
</protein>
<dbReference type="InterPro" id="IPR001505">
    <property type="entry name" value="Copper_CuA"/>
</dbReference>
<evidence type="ECO:0000256" key="10">
    <source>
        <dbReference type="ARBA" id="ARBA00022842"/>
    </source>
</evidence>
<keyword evidence="9 18" id="KW-0999">Mitochondrion inner membrane</keyword>
<dbReference type="Gene3D" id="1.10.287.90">
    <property type="match status" value="1"/>
</dbReference>
<dbReference type="RefSeq" id="YP_004841750.1">
    <property type="nucleotide sequence ID" value="NC_015982.1"/>
</dbReference>
<evidence type="ECO:0000259" key="21">
    <source>
        <dbReference type="PROSITE" id="PS50999"/>
    </source>
</evidence>
<dbReference type="GO" id="GO:0005743">
    <property type="term" value="C:mitochondrial inner membrane"/>
    <property type="evidence" value="ECO:0007669"/>
    <property type="project" value="UniProtKB-SubCell"/>
</dbReference>
<evidence type="ECO:0000259" key="20">
    <source>
        <dbReference type="PROSITE" id="PS50857"/>
    </source>
</evidence>
<evidence type="ECO:0000256" key="8">
    <source>
        <dbReference type="ARBA" id="ARBA00022723"/>
    </source>
</evidence>
<keyword evidence="16 18" id="KW-0472">Membrane</keyword>
<evidence type="ECO:0000256" key="19">
    <source>
        <dbReference type="SAM" id="Phobius"/>
    </source>
</evidence>
<evidence type="ECO:0000256" key="17">
    <source>
        <dbReference type="ARBA" id="ARBA00049512"/>
    </source>
</evidence>
<evidence type="ECO:0000256" key="18">
    <source>
        <dbReference type="RuleBase" id="RU000457"/>
    </source>
</evidence>
<dbReference type="PROSITE" id="PS50857">
    <property type="entry name" value="COX2_CUA"/>
    <property type="match status" value="1"/>
</dbReference>
<dbReference type="InterPro" id="IPR002429">
    <property type="entry name" value="CcO_II-like_C"/>
</dbReference>
<accession>G3D5N0</accession>
<evidence type="ECO:0000256" key="3">
    <source>
        <dbReference type="ARBA" id="ARBA00011164"/>
    </source>
</evidence>
<evidence type="ECO:0000256" key="15">
    <source>
        <dbReference type="ARBA" id="ARBA00023128"/>
    </source>
</evidence>
<geneLocation type="mitochondrion" evidence="22"/>
<dbReference type="Gene3D" id="2.60.40.420">
    <property type="entry name" value="Cupredoxins - blue copper proteins"/>
    <property type="match status" value="1"/>
</dbReference>
<dbReference type="EMBL" id="HQ199311">
    <property type="protein sequence ID" value="ADN32957.1"/>
    <property type="molecule type" value="Genomic_DNA"/>
</dbReference>
<feature type="transmembrane region" description="Helical" evidence="19">
    <location>
        <begin position="67"/>
        <end position="87"/>
    </location>
</feature>
<evidence type="ECO:0000256" key="12">
    <source>
        <dbReference type="ARBA" id="ARBA00022982"/>
    </source>
</evidence>
<evidence type="ECO:0000256" key="7">
    <source>
        <dbReference type="ARBA" id="ARBA00022692"/>
    </source>
</evidence>
<proteinExistence type="inferred from homology"/>
<dbReference type="CTD" id="4513"/>
<evidence type="ECO:0000313" key="22">
    <source>
        <dbReference type="EMBL" id="ADN32957.1"/>
    </source>
</evidence>
<keyword evidence="5 18" id="KW-0813">Transport</keyword>
<evidence type="ECO:0000256" key="6">
    <source>
        <dbReference type="ARBA" id="ARBA00022660"/>
    </source>
</evidence>
<comment type="catalytic activity">
    <reaction evidence="17">
        <text>4 Fe(II)-[cytochrome c] + O2 + 8 H(+)(in) = 4 Fe(III)-[cytochrome c] + 2 H2O + 4 H(+)(out)</text>
        <dbReference type="Rhea" id="RHEA:11436"/>
        <dbReference type="Rhea" id="RHEA-COMP:10350"/>
        <dbReference type="Rhea" id="RHEA-COMP:14399"/>
        <dbReference type="ChEBI" id="CHEBI:15377"/>
        <dbReference type="ChEBI" id="CHEBI:15378"/>
        <dbReference type="ChEBI" id="CHEBI:15379"/>
        <dbReference type="ChEBI" id="CHEBI:29033"/>
        <dbReference type="ChEBI" id="CHEBI:29034"/>
        <dbReference type="EC" id="7.1.1.9"/>
    </reaction>
    <physiologicalReaction direction="left-to-right" evidence="17">
        <dbReference type="Rhea" id="RHEA:11437"/>
    </physiologicalReaction>
</comment>
<gene>
    <name evidence="22" type="primary">cox2</name>
</gene>
<feature type="transmembrane region" description="Helical" evidence="19">
    <location>
        <begin position="26"/>
        <end position="47"/>
    </location>
</feature>
<dbReference type="GO" id="GO:0004129">
    <property type="term" value="F:cytochrome-c oxidase activity"/>
    <property type="evidence" value="ECO:0007669"/>
    <property type="project" value="UniProtKB-EC"/>
</dbReference>
<dbReference type="GO" id="GO:0005507">
    <property type="term" value="F:copper ion binding"/>
    <property type="evidence" value="ECO:0007669"/>
    <property type="project" value="InterPro"/>
</dbReference>
<dbReference type="PANTHER" id="PTHR22888">
    <property type="entry name" value="CYTOCHROME C OXIDASE, SUBUNIT II"/>
    <property type="match status" value="1"/>
</dbReference>
<dbReference type="GO" id="GO:0042773">
    <property type="term" value="P:ATP synthesis coupled electron transport"/>
    <property type="evidence" value="ECO:0007669"/>
    <property type="project" value="TreeGrafter"/>
</dbReference>
<keyword evidence="15 18" id="KW-0496">Mitochondrion</keyword>
<comment type="subunit">
    <text evidence="3">Component of the cytochrome c oxidase (complex IV, CIV), a multisubunit enzyme composed of a catalytic core of 3 subunits and several supernumerary subunits. The complex exists as a monomer or a dimer and forms supercomplexes (SCs) in the inner mitochondrial membrane with ubiquinol-cytochrome c oxidoreductase (cytochrome b-c1 complex, complex III, CIII).</text>
</comment>
<evidence type="ECO:0000256" key="14">
    <source>
        <dbReference type="ARBA" id="ARBA00023008"/>
    </source>
</evidence>
<keyword evidence="8 18" id="KW-0479">Metal-binding</keyword>
<dbReference type="PRINTS" id="PR01166">
    <property type="entry name" value="CYCOXIDASEII"/>
</dbReference>
<evidence type="ECO:0000256" key="13">
    <source>
        <dbReference type="ARBA" id="ARBA00022989"/>
    </source>
</evidence>
<comment type="subcellular location">
    <subcellularLocation>
        <location evidence="1 18">Mitochondrion inner membrane</location>
        <topology evidence="1 18">Multi-pass membrane protein</topology>
    </subcellularLocation>
</comment>
<comment type="function">
    <text evidence="18">Component of the cytochrome c oxidase, the last enzyme in the mitochondrial electron transport chain which drives oxidative phosphorylation. The respiratory chain contains 3 multisubunit complexes succinate dehydrogenase (complex II, CII), ubiquinol-cytochrome c oxidoreductase (cytochrome b-c1 complex, complex III, CIII) and cytochrome c oxidase (complex IV, CIV), that cooperate to transfer electrons derived from NADH and succinate to molecular oxygen, creating an electrochemical gradient over the inner membrane that drives transmembrane transport and the ATP synthase. Cytochrome c oxidase is the component of the respiratory chain that catalyzes the reduction of oxygen to water. Electrons originating from reduced cytochrome c in the intermembrane space (IMS) are transferred via the dinuclear copper A center (CU(A)) of subunit 2 and heme A of subunit 1 to the active site in subunit 1, a binuclear center (BNC) formed by heme A3 and copper B (CU(B)). The BNC reduces molecular oxygen to 2 water molecules using 4 electrons from cytochrome c in the IMS and 4 protons from the mitochondrial matrix.</text>
</comment>
<keyword evidence="11" id="KW-1278">Translocase</keyword>
<keyword evidence="14 18" id="KW-0186">Copper</keyword>
<organism evidence="22">
    <name type="scientific">Sinentomon erythranum</name>
    <dbReference type="NCBI Taxonomy" id="289455"/>
    <lineage>
        <taxon>Eukaryota</taxon>
        <taxon>Metazoa</taxon>
        <taxon>Ecdysozoa</taxon>
        <taxon>Arthropoda</taxon>
        <taxon>Hexapoda</taxon>
        <taxon>Protura</taxon>
        <taxon>Sinentomata</taxon>
        <taxon>Sinentomidae</taxon>
        <taxon>Sinentomon</taxon>
    </lineage>
</organism>
<evidence type="ECO:0000256" key="1">
    <source>
        <dbReference type="ARBA" id="ARBA00004448"/>
    </source>
</evidence>
<dbReference type="SUPFAM" id="SSF49503">
    <property type="entry name" value="Cupredoxins"/>
    <property type="match status" value="1"/>
</dbReference>
<dbReference type="Pfam" id="PF02790">
    <property type="entry name" value="COX2_TM"/>
    <property type="match status" value="1"/>
</dbReference>
<evidence type="ECO:0000256" key="5">
    <source>
        <dbReference type="ARBA" id="ARBA00022448"/>
    </source>
</evidence>
<keyword evidence="12 18" id="KW-0249">Electron transport</keyword>
<dbReference type="SUPFAM" id="SSF81464">
    <property type="entry name" value="Cytochrome c oxidase subunit II-like, transmembrane region"/>
    <property type="match status" value="1"/>
</dbReference>
<comment type="similarity">
    <text evidence="2 18">Belongs to the cytochrome c oxidase subunit 2 family.</text>
</comment>
<name>G3D5N0_9HEXA</name>
<dbReference type="Pfam" id="PF00116">
    <property type="entry name" value="COX2"/>
    <property type="match status" value="1"/>
</dbReference>
<evidence type="ECO:0000256" key="4">
    <source>
        <dbReference type="ARBA" id="ARBA00015946"/>
    </source>
</evidence>
<dbReference type="GeneID" id="11123044"/>
<dbReference type="PANTHER" id="PTHR22888:SF9">
    <property type="entry name" value="CYTOCHROME C OXIDASE SUBUNIT 2"/>
    <property type="match status" value="1"/>
</dbReference>
<comment type="cofactor">
    <cofactor evidence="18">
        <name>Cu cation</name>
        <dbReference type="ChEBI" id="CHEBI:23378"/>
    </cofactor>
    <text evidence="18">Binds a copper A center.</text>
</comment>
<dbReference type="PROSITE" id="PS50999">
    <property type="entry name" value="COX2_TM"/>
    <property type="match status" value="1"/>
</dbReference>
<sequence length="217" mass="25367">MSNWGGLGFQDGCSIFMEEMSLFHDYVMCFMFTIMFFIFYFLFFFLLSTFKVESFVENHLMEFVWTVLPVFILLFIGVPSMILLYFSDDGDFLFTIKIIGHQWYWSYEYSDLSDFFYDSYILNDSFFRLLGVDNSVLIPVNVYVRLMISSFDVIHSWALPSVGFKLDAVPGRLNMGVVNCYRLGEFYGQCSEICGANHSFMPIKLEVVSVDYFLGFL</sequence>
<keyword evidence="10" id="KW-0460">Magnesium</keyword>
<evidence type="ECO:0000256" key="9">
    <source>
        <dbReference type="ARBA" id="ARBA00022792"/>
    </source>
</evidence>
<reference evidence="22" key="1">
    <citation type="submission" date="2010-08" db="EMBL/GenBank/DDBJ databases">
        <authorList>
            <person name="Chen W.-J."/>
            <person name="Bu Y."/>
            <person name="Carapelli A."/>
            <person name="Luan Y.-X."/>
        </authorList>
    </citation>
    <scope>NUCLEOTIDE SEQUENCE</scope>
</reference>
<evidence type="ECO:0000256" key="2">
    <source>
        <dbReference type="ARBA" id="ARBA00007866"/>
    </source>
</evidence>
<dbReference type="InterPro" id="IPR008972">
    <property type="entry name" value="Cupredoxin"/>
</dbReference>
<feature type="domain" description="Cytochrome oxidase subunit II transmembrane region profile" evidence="21">
    <location>
        <begin position="1"/>
        <end position="91"/>
    </location>
</feature>
<keyword evidence="6 18" id="KW-0679">Respiratory chain</keyword>
<evidence type="ECO:0000256" key="16">
    <source>
        <dbReference type="ARBA" id="ARBA00023136"/>
    </source>
</evidence>
<reference evidence="22" key="2">
    <citation type="journal article" date="2011" name="BMC Evol. Biol.">
        <title>The mitochondrial genome of Sinentomon erythranum (Arthropoda: Hexapoda: Protura): an example of highly divergent evolution.</title>
        <authorList>
            <person name="Chen W.J."/>
            <person name="Bu Y."/>
            <person name="Carapelli A."/>
            <person name="Dallai R."/>
            <person name="Li S."/>
            <person name="Yin W.Y."/>
            <person name="Luan Y.X."/>
        </authorList>
    </citation>
    <scope>NUCLEOTIDE SEQUENCE</scope>
</reference>
<evidence type="ECO:0000256" key="11">
    <source>
        <dbReference type="ARBA" id="ARBA00022967"/>
    </source>
</evidence>